<feature type="binding site" evidence="2">
    <location>
        <position position="136"/>
    </location>
    <ligand>
        <name>D-ribulose 5-phosphate</name>
        <dbReference type="ChEBI" id="CHEBI:58121"/>
    </ligand>
</feature>
<dbReference type="SUPFAM" id="SSF89623">
    <property type="entry name" value="Ribose/Galactose isomerase RpiB/AlsB"/>
    <property type="match status" value="1"/>
</dbReference>
<feature type="binding site" evidence="2">
    <location>
        <position position="112"/>
    </location>
    <ligand>
        <name>D-ribulose 5-phosphate</name>
        <dbReference type="ChEBI" id="CHEBI:58121"/>
    </ligand>
</feature>
<evidence type="ECO:0000313" key="3">
    <source>
        <dbReference type="EMBL" id="PIR89034.1"/>
    </source>
</evidence>
<evidence type="ECO:0000313" key="4">
    <source>
        <dbReference type="Proteomes" id="UP000231157"/>
    </source>
</evidence>
<feature type="binding site" evidence="2">
    <location>
        <begin position="8"/>
        <end position="9"/>
    </location>
    <ligand>
        <name>D-ribulose 5-phosphate</name>
        <dbReference type="ChEBI" id="CHEBI:58121"/>
    </ligand>
</feature>
<dbReference type="InterPro" id="IPR036569">
    <property type="entry name" value="RpiB_LacA_LacB_sf"/>
</dbReference>
<sequence>MTIYLASDHAGYKLKEKIKSHLTEKGINIEDFGPFKEDPDDDYPDFIHKAADALSKNPENKAIILGGSGEGEAMVANRYKGVRAAVFYGSSPEIIKLSREHNDANALSLGARFIDEEEALKSVDLWLNTSFSNEPRHKRRIDKID</sequence>
<dbReference type="InterPro" id="IPR003500">
    <property type="entry name" value="RpiB_LacA_LacB"/>
</dbReference>
<feature type="binding site" evidence="2">
    <location>
        <position position="140"/>
    </location>
    <ligand>
        <name>D-ribulose 5-phosphate</name>
        <dbReference type="ChEBI" id="CHEBI:58121"/>
    </ligand>
</feature>
<evidence type="ECO:0000256" key="2">
    <source>
        <dbReference type="PIRSR" id="PIRSR005384-2"/>
    </source>
</evidence>
<comment type="caution">
    <text evidence="3">The sequence shown here is derived from an EMBL/GenBank/DDBJ whole genome shotgun (WGS) entry which is preliminary data.</text>
</comment>
<comment type="similarity">
    <text evidence="1">Belongs to the LacAB/RpiB family.</text>
</comment>
<dbReference type="GO" id="GO:0009052">
    <property type="term" value="P:pentose-phosphate shunt, non-oxidative branch"/>
    <property type="evidence" value="ECO:0007669"/>
    <property type="project" value="TreeGrafter"/>
</dbReference>
<organism evidence="3 4">
    <name type="scientific">Candidatus Harrisonbacteria bacterium CG10_big_fil_rev_8_21_14_0_10_40_38</name>
    <dbReference type="NCBI Taxonomy" id="1974583"/>
    <lineage>
        <taxon>Bacteria</taxon>
        <taxon>Candidatus Harrisoniibacteriota</taxon>
    </lineage>
</organism>
<accession>A0A2H0URK5</accession>
<protein>
    <submittedName>
        <fullName evidence="3">Ribose-5-phosphate isomerase</fullName>
    </submittedName>
</protein>
<feature type="binding site" evidence="2">
    <location>
        <begin position="67"/>
        <end position="71"/>
    </location>
    <ligand>
        <name>D-ribulose 5-phosphate</name>
        <dbReference type="ChEBI" id="CHEBI:58121"/>
    </ligand>
</feature>
<dbReference type="EMBL" id="PFAZ01000008">
    <property type="protein sequence ID" value="PIR89034.1"/>
    <property type="molecule type" value="Genomic_DNA"/>
</dbReference>
<name>A0A2H0URK5_9BACT</name>
<evidence type="ECO:0000256" key="1">
    <source>
        <dbReference type="ARBA" id="ARBA00008754"/>
    </source>
</evidence>
<dbReference type="Gene3D" id="3.40.1400.10">
    <property type="entry name" value="Sugar-phosphate isomerase, RpiB/LacA/LacB"/>
    <property type="match status" value="1"/>
</dbReference>
<dbReference type="NCBIfam" id="TIGR00689">
    <property type="entry name" value="rpiB_lacA_lacB"/>
    <property type="match status" value="1"/>
</dbReference>
<dbReference type="Proteomes" id="UP000231157">
    <property type="component" value="Unassembled WGS sequence"/>
</dbReference>
<dbReference type="Pfam" id="PF02502">
    <property type="entry name" value="LacAB_rpiB"/>
    <property type="match status" value="1"/>
</dbReference>
<dbReference type="NCBIfam" id="NF004051">
    <property type="entry name" value="PRK05571.1"/>
    <property type="match status" value="1"/>
</dbReference>
<dbReference type="PIRSF" id="PIRSF005384">
    <property type="entry name" value="RpiB_LacA_B"/>
    <property type="match status" value="1"/>
</dbReference>
<feature type="binding site" evidence="2">
    <location>
        <position position="102"/>
    </location>
    <ligand>
        <name>D-ribulose 5-phosphate</name>
        <dbReference type="ChEBI" id="CHEBI:58121"/>
    </ligand>
</feature>
<dbReference type="PANTHER" id="PTHR30345">
    <property type="entry name" value="RIBOSE-5-PHOSPHATE ISOMERASE B"/>
    <property type="match status" value="1"/>
</dbReference>
<dbReference type="GO" id="GO:0004751">
    <property type="term" value="F:ribose-5-phosphate isomerase activity"/>
    <property type="evidence" value="ECO:0007669"/>
    <property type="project" value="TreeGrafter"/>
</dbReference>
<gene>
    <name evidence="3" type="ORF">COU07_03000</name>
</gene>
<dbReference type="PANTHER" id="PTHR30345:SF0">
    <property type="entry name" value="DNA DAMAGE-REPAIR_TOLERATION PROTEIN DRT102"/>
    <property type="match status" value="1"/>
</dbReference>
<dbReference type="AlphaFoldDB" id="A0A2H0URK5"/>
<proteinExistence type="inferred from homology"/>
<reference evidence="4" key="1">
    <citation type="submission" date="2017-09" db="EMBL/GenBank/DDBJ databases">
        <title>Depth-based differentiation of microbial function through sediment-hosted aquifers and enrichment of novel symbionts in the deep terrestrial subsurface.</title>
        <authorList>
            <person name="Probst A.J."/>
            <person name="Ladd B."/>
            <person name="Jarett J.K."/>
            <person name="Geller-Mcgrath D.E."/>
            <person name="Sieber C.M.K."/>
            <person name="Emerson J.B."/>
            <person name="Anantharaman K."/>
            <person name="Thomas B.C."/>
            <person name="Malmstrom R."/>
            <person name="Stieglmeier M."/>
            <person name="Klingl A."/>
            <person name="Woyke T."/>
            <person name="Ryan C.M."/>
            <person name="Banfield J.F."/>
        </authorList>
    </citation>
    <scope>NUCLEOTIDE SEQUENCE [LARGE SCALE GENOMIC DNA]</scope>
</reference>
<keyword evidence="3" id="KW-0413">Isomerase</keyword>
<dbReference type="GO" id="GO:0019316">
    <property type="term" value="P:D-allose catabolic process"/>
    <property type="evidence" value="ECO:0007669"/>
    <property type="project" value="TreeGrafter"/>
</dbReference>